<dbReference type="Pfam" id="PF14284">
    <property type="entry name" value="PcfJ"/>
    <property type="match status" value="1"/>
</dbReference>
<dbReference type="InterPro" id="IPR025586">
    <property type="entry name" value="PcfJ"/>
</dbReference>
<evidence type="ECO:0000313" key="2">
    <source>
        <dbReference type="Proteomes" id="UP000320421"/>
    </source>
</evidence>
<proteinExistence type="predicted"/>
<gene>
    <name evidence="1" type="ORF">HG66A1_44250</name>
</gene>
<keyword evidence="2" id="KW-1185">Reference proteome</keyword>
<reference evidence="1 2" key="1">
    <citation type="submission" date="2019-02" db="EMBL/GenBank/DDBJ databases">
        <title>Deep-cultivation of Planctomycetes and their phenomic and genomic characterization uncovers novel biology.</title>
        <authorList>
            <person name="Wiegand S."/>
            <person name="Jogler M."/>
            <person name="Boedeker C."/>
            <person name="Pinto D."/>
            <person name="Vollmers J."/>
            <person name="Rivas-Marin E."/>
            <person name="Kohn T."/>
            <person name="Peeters S.H."/>
            <person name="Heuer A."/>
            <person name="Rast P."/>
            <person name="Oberbeckmann S."/>
            <person name="Bunk B."/>
            <person name="Jeske O."/>
            <person name="Meyerdierks A."/>
            <person name="Storesund J.E."/>
            <person name="Kallscheuer N."/>
            <person name="Luecker S."/>
            <person name="Lage O.M."/>
            <person name="Pohl T."/>
            <person name="Merkel B.J."/>
            <person name="Hornburger P."/>
            <person name="Mueller R.-W."/>
            <person name="Bruemmer F."/>
            <person name="Labrenz M."/>
            <person name="Spormann A.M."/>
            <person name="Op den Camp H."/>
            <person name="Overmann J."/>
            <person name="Amann R."/>
            <person name="Jetten M.S.M."/>
            <person name="Mascher T."/>
            <person name="Medema M.H."/>
            <person name="Devos D.P."/>
            <person name="Kaster A.-K."/>
            <person name="Ovreas L."/>
            <person name="Rohde M."/>
            <person name="Galperin M.Y."/>
            <person name="Jogler C."/>
        </authorList>
    </citation>
    <scope>NUCLEOTIDE SEQUENCE [LARGE SCALE GENOMIC DNA]</scope>
    <source>
        <strain evidence="1 2">HG66A1</strain>
    </source>
</reference>
<accession>A0A517PTB6</accession>
<name>A0A517PTB6_9PLAN</name>
<dbReference type="Proteomes" id="UP000320421">
    <property type="component" value="Chromosome"/>
</dbReference>
<organism evidence="1 2">
    <name type="scientific">Gimesia chilikensis</name>
    <dbReference type="NCBI Taxonomy" id="2605989"/>
    <lineage>
        <taxon>Bacteria</taxon>
        <taxon>Pseudomonadati</taxon>
        <taxon>Planctomycetota</taxon>
        <taxon>Planctomycetia</taxon>
        <taxon>Planctomycetales</taxon>
        <taxon>Planctomycetaceae</taxon>
        <taxon>Gimesia</taxon>
    </lineage>
</organism>
<sequence>MSHRKGTYTKQNAAAELLAHLQSLGLETPEDYRQWCVENGFRTSFRKSRFQRREELLYFRRQMAVNSLRQRKQEQRSIVDKLEAVCSKEVSKKSITDPVLRMIWQLHDQESPCINHSEMTRDSFMRLVSHLYCSKTKFILDRVALTQQRYPWGVRYIDALVFIASKASYWIRPIETWKPRGTSARRQFSSLLRHLFVKYQMPRFFDSVWLVNYTPECEDWREWYLEVGQGQNIRNCRLPVSYSKKMAHFFMQAPQDLTILQALRWGQVLGMGGDPGLGRAIMQSPFPEELSNDQFWTTVIQWLIHHASLDRRQIQSIVEFLRYQRFGVFTIPGDNGVYDEVDAPAPDYSIKGRTPRSLLRDVADWHREQEQKSKIPECTWDASGIREFDYEDENRWMIREILTSDDLVTEGNQMKHCVASYIGNCTGGESSIWSMQIELQQGFKKAITIEVRKDNNLISEVRGKANRLPNPRERNVLRRWAETAGLKFSRYVNV</sequence>
<dbReference type="EMBL" id="CP036266">
    <property type="protein sequence ID" value="QDT22617.1"/>
    <property type="molecule type" value="Genomic_DNA"/>
</dbReference>
<dbReference type="AlphaFoldDB" id="A0A517PTB6"/>
<evidence type="ECO:0008006" key="3">
    <source>
        <dbReference type="Google" id="ProtNLM"/>
    </source>
</evidence>
<evidence type="ECO:0000313" key="1">
    <source>
        <dbReference type="EMBL" id="QDT22617.1"/>
    </source>
</evidence>
<dbReference type="OrthoDB" id="214484at2"/>
<dbReference type="RefSeq" id="WP_145188772.1">
    <property type="nucleotide sequence ID" value="NZ_CP036266.1"/>
</dbReference>
<protein>
    <recommendedName>
        <fullName evidence="3">PcfJ-like protein</fullName>
    </recommendedName>
</protein>